<dbReference type="EMBL" id="JARTLO010000018">
    <property type="protein sequence ID" value="MDK4767204.1"/>
    <property type="molecule type" value="Genomic_DNA"/>
</dbReference>
<accession>A0AAW6XAS1</accession>
<reference evidence="1" key="1">
    <citation type="submission" date="2023-01" db="EMBL/GenBank/DDBJ databases">
        <title>Genomic dissection of endemic carbapenem resistance: metallo-beta-lactamase gene dissemination through clonal, plasmid and integron transfer pathways.</title>
        <authorList>
            <person name="Macesic N."/>
        </authorList>
    </citation>
    <scope>NUCLEOTIDE SEQUENCE</scope>
    <source>
        <strain evidence="2">CPO382</strain>
        <strain evidence="1">CPO573</strain>
    </source>
</reference>
<dbReference type="AlphaFoldDB" id="A0AAW6XAS1"/>
<name>A0AAW6XAS1_9GAMM</name>
<organism evidence="1 3">
    <name type="scientific">Serratia nevei</name>
    <dbReference type="NCBI Taxonomy" id="2703794"/>
    <lineage>
        <taxon>Bacteria</taxon>
        <taxon>Pseudomonadati</taxon>
        <taxon>Pseudomonadota</taxon>
        <taxon>Gammaproteobacteria</taxon>
        <taxon>Enterobacterales</taxon>
        <taxon>Yersiniaceae</taxon>
        <taxon>Serratia</taxon>
    </lineage>
</organism>
<keyword evidence="4" id="KW-1185">Reference proteome</keyword>
<dbReference type="EMBL" id="JARTOI010000013">
    <property type="protein sequence ID" value="MDK5170783.1"/>
    <property type="molecule type" value="Genomic_DNA"/>
</dbReference>
<dbReference type="Proteomes" id="UP001174748">
    <property type="component" value="Unassembled WGS sequence"/>
</dbReference>
<evidence type="ECO:0000313" key="1">
    <source>
        <dbReference type="EMBL" id="MDK4767204.1"/>
    </source>
</evidence>
<gene>
    <name evidence="1" type="ORF">P9854_15475</name>
    <name evidence="2" type="ORF">P9921_09900</name>
</gene>
<evidence type="ECO:0000313" key="3">
    <source>
        <dbReference type="Proteomes" id="UP001173597"/>
    </source>
</evidence>
<comment type="caution">
    <text evidence="1">The sequence shown here is derived from an EMBL/GenBank/DDBJ whole genome shotgun (WGS) entry which is preliminary data.</text>
</comment>
<proteinExistence type="predicted"/>
<protein>
    <submittedName>
        <fullName evidence="1">Uncharacterized protein</fullName>
    </submittedName>
</protein>
<dbReference type="RefSeq" id="WP_155523183.1">
    <property type="nucleotide sequence ID" value="NZ_CAYETX010000017.1"/>
</dbReference>
<evidence type="ECO:0000313" key="4">
    <source>
        <dbReference type="Proteomes" id="UP001174748"/>
    </source>
</evidence>
<evidence type="ECO:0000313" key="2">
    <source>
        <dbReference type="EMBL" id="MDK5170783.1"/>
    </source>
</evidence>
<sequence>MDVGFMRHLLVWRSYWTDGGYVICGFKGTPWPWEHYGPHGCQHSIGGYIESGDGEIYDVSGFDVGSEMAFKNAKIWPVGPSVTD</sequence>
<dbReference type="Proteomes" id="UP001173597">
    <property type="component" value="Unassembled WGS sequence"/>
</dbReference>